<dbReference type="InterPro" id="IPR050490">
    <property type="entry name" value="Bact_solute-bd_prot1"/>
</dbReference>
<organism evidence="4 5">
    <name type="scientific">Marispirochaeta aestuarii</name>
    <dbReference type="NCBI Taxonomy" id="1963862"/>
    <lineage>
        <taxon>Bacteria</taxon>
        <taxon>Pseudomonadati</taxon>
        <taxon>Spirochaetota</taxon>
        <taxon>Spirochaetia</taxon>
        <taxon>Spirochaetales</taxon>
        <taxon>Spirochaetaceae</taxon>
        <taxon>Marispirochaeta</taxon>
    </lineage>
</organism>
<proteinExistence type="inferred from homology"/>
<evidence type="ECO:0000256" key="3">
    <source>
        <dbReference type="SAM" id="SignalP"/>
    </source>
</evidence>
<dbReference type="Proteomes" id="UP000192343">
    <property type="component" value="Unassembled WGS sequence"/>
</dbReference>
<dbReference type="STRING" id="1963862.B4O97_18245"/>
<dbReference type="Pfam" id="PF01547">
    <property type="entry name" value="SBP_bac_1"/>
    <property type="match status" value="1"/>
</dbReference>
<dbReference type="CDD" id="cd13585">
    <property type="entry name" value="PBP2_TMBP_like"/>
    <property type="match status" value="1"/>
</dbReference>
<keyword evidence="3" id="KW-0732">Signal</keyword>
<evidence type="ECO:0000256" key="2">
    <source>
        <dbReference type="ARBA" id="ARBA00008520"/>
    </source>
</evidence>
<dbReference type="SUPFAM" id="SSF53850">
    <property type="entry name" value="Periplasmic binding protein-like II"/>
    <property type="match status" value="1"/>
</dbReference>
<comment type="subcellular location">
    <subcellularLocation>
        <location evidence="1">Periplasm</location>
    </subcellularLocation>
</comment>
<dbReference type="PANTHER" id="PTHR43649">
    <property type="entry name" value="ARABINOSE-BINDING PROTEIN-RELATED"/>
    <property type="match status" value="1"/>
</dbReference>
<dbReference type="RefSeq" id="WP_083052955.1">
    <property type="nucleotide sequence ID" value="NZ_MWQY01000032.1"/>
</dbReference>
<dbReference type="PANTHER" id="PTHR43649:SF12">
    <property type="entry name" value="DIACETYLCHITOBIOSE BINDING PROTEIN DASA"/>
    <property type="match status" value="1"/>
</dbReference>
<evidence type="ECO:0000313" key="5">
    <source>
        <dbReference type="Proteomes" id="UP000192343"/>
    </source>
</evidence>
<protein>
    <submittedName>
        <fullName evidence="4">ABC transporter substrate-binding protein</fullName>
    </submittedName>
</protein>
<comment type="caution">
    <text evidence="4">The sequence shown here is derived from an EMBL/GenBank/DDBJ whole genome shotgun (WGS) entry which is preliminary data.</text>
</comment>
<dbReference type="AlphaFoldDB" id="A0A1Y1RT75"/>
<dbReference type="InterPro" id="IPR006059">
    <property type="entry name" value="SBP"/>
</dbReference>
<reference evidence="4 5" key="1">
    <citation type="submission" date="2017-03" db="EMBL/GenBank/DDBJ databases">
        <title>Draft Genome sequence of Marispirochaeta sp. strain JC444.</title>
        <authorList>
            <person name="Shivani Y."/>
            <person name="Subhash Y."/>
            <person name="Sasikala C."/>
            <person name="Ramana C."/>
        </authorList>
    </citation>
    <scope>NUCLEOTIDE SEQUENCE [LARGE SCALE GENOMIC DNA]</scope>
    <source>
        <strain evidence="4 5">JC444</strain>
    </source>
</reference>
<gene>
    <name evidence="4" type="ORF">B4O97_18245</name>
</gene>
<dbReference type="OrthoDB" id="383937at2"/>
<keyword evidence="5" id="KW-1185">Reference proteome</keyword>
<feature type="signal peptide" evidence="3">
    <location>
        <begin position="1"/>
        <end position="22"/>
    </location>
</feature>
<evidence type="ECO:0000313" key="4">
    <source>
        <dbReference type="EMBL" id="ORC30306.1"/>
    </source>
</evidence>
<accession>A0A1Y1RT75</accession>
<evidence type="ECO:0000256" key="1">
    <source>
        <dbReference type="ARBA" id="ARBA00004418"/>
    </source>
</evidence>
<feature type="chain" id="PRO_5012982674" evidence="3">
    <location>
        <begin position="23"/>
        <end position="449"/>
    </location>
</feature>
<sequence>MMKKGLFTLFLFCLIMVPLALAGGSQDAEQADGKVPITYSYWGTPDEGAAVQGVADKFNAGQDRIEVEIMSIPHDTYVTKLNTLATARSLPDCGIMNEAGVLQFAENGLLADVSGMYGSGDSKPLESITFKYEGKPVAYSAANEILVLYYNKDMFDAAGVEYPPVNAENAWTWDEFVDTAKLLTLDADGNNAKSPAFDPMNIVQYGCMVENLTWQLEVWCLSNGSGFYSKDGSSVHINNPAAVEAIQKIADLHLVHNVAPLSAGLTDDGVQRSLIAGTCAMTTNGAWNVGTCLASAREEGLNYGVAVLPYMKEKVTICTGGPNVVFSQSENPEEAMEWVKWYSREENSWALIEAGIWMPVLEKWYTDEDLIRKWIDNPNFPPYEEYKPAVVDYAREYSRSTAWYYVNNTVDFNTLLGSLLGDVWTGAKTAEEAIDDGYTSLVAAFRGDG</sequence>
<dbReference type="Gene3D" id="3.40.190.10">
    <property type="entry name" value="Periplasmic binding protein-like II"/>
    <property type="match status" value="1"/>
</dbReference>
<dbReference type="GO" id="GO:0042597">
    <property type="term" value="C:periplasmic space"/>
    <property type="evidence" value="ECO:0007669"/>
    <property type="project" value="UniProtKB-SubCell"/>
</dbReference>
<comment type="similarity">
    <text evidence="2">Belongs to the bacterial solute-binding protein 1 family.</text>
</comment>
<name>A0A1Y1RT75_9SPIO</name>
<dbReference type="EMBL" id="MWQY01000032">
    <property type="protein sequence ID" value="ORC30306.1"/>
    <property type="molecule type" value="Genomic_DNA"/>
</dbReference>